<evidence type="ECO:0000313" key="12">
    <source>
        <dbReference type="EMBL" id="PON88673.1"/>
    </source>
</evidence>
<evidence type="ECO:0000259" key="11">
    <source>
        <dbReference type="Pfam" id="PF13393"/>
    </source>
</evidence>
<keyword evidence="12" id="KW-0436">Ligase</keyword>
<sequence length="355" mass="40240">MVVTMDIVIRFFHSHCCDIHLNHGNLLDVIWSWTGVKAEHRQKVAELLSMMGSLRPQSTERKSKWVVIRRQLLQVGIPPSPLLPAISLGSPCSDTTLELHLPEAVVNRLQTVGLRFCGAADQALPRLRGALPSDKATRKALDELSDLTSYLRVWRIDRHVYIDPLMPPTESYHRDLFYQVYLMKENSSGSLIDGVLLAIGGRYDYLLHQMWNEEHKSNAPGAVGTSLALETIIQHSLVDLKPIRNEDSISILVCSRGGGGLLEERMELVAELWEENFKAEFVPKSDPSLTEQYEYASEHDIKCLVIIRDTSGSHKGSIKVRHLEIKKEKEVEREDLVKFLSDAMAVQFRNPSIWN</sequence>
<proteinExistence type="predicted"/>
<dbReference type="Gene3D" id="3.40.50.800">
    <property type="entry name" value="Anticodon-binding domain"/>
    <property type="match status" value="1"/>
</dbReference>
<dbReference type="GO" id="GO:0004821">
    <property type="term" value="F:histidine-tRNA ligase activity"/>
    <property type="evidence" value="ECO:0007669"/>
    <property type="project" value="TreeGrafter"/>
</dbReference>
<gene>
    <name evidence="12" type="ORF">TorRG33x02_155780</name>
</gene>
<dbReference type="GO" id="GO:0032543">
    <property type="term" value="P:mitochondrial translation"/>
    <property type="evidence" value="ECO:0007669"/>
    <property type="project" value="TreeGrafter"/>
</dbReference>
<evidence type="ECO:0000256" key="6">
    <source>
        <dbReference type="ARBA" id="ARBA00022840"/>
    </source>
</evidence>
<dbReference type="SUPFAM" id="SSF52954">
    <property type="entry name" value="Class II aaRS ABD-related"/>
    <property type="match status" value="1"/>
</dbReference>
<dbReference type="FunFam" id="3.40.50.800:FF:000012">
    <property type="entry name" value="Histidine--tRNA ligase, cytoplasmic"/>
    <property type="match status" value="1"/>
</dbReference>
<dbReference type="Gene3D" id="3.30.930.10">
    <property type="entry name" value="Bira Bifunctional Protein, Domain 2"/>
    <property type="match status" value="1"/>
</dbReference>
<dbReference type="OrthoDB" id="341578at2759"/>
<evidence type="ECO:0000256" key="8">
    <source>
        <dbReference type="ARBA" id="ARBA00047899"/>
    </source>
</evidence>
<evidence type="ECO:0000256" key="1">
    <source>
        <dbReference type="ARBA" id="ARBA00012513"/>
    </source>
</evidence>
<dbReference type="EMBL" id="JXTC01000103">
    <property type="protein sequence ID" value="PON88673.1"/>
    <property type="molecule type" value="Genomic_DNA"/>
</dbReference>
<keyword evidence="7" id="KW-0648">Protein biosynthesis</keyword>
<dbReference type="AlphaFoldDB" id="A0A2P5ET23"/>
<keyword evidence="2" id="KW-0723">Serine/threonine-protein kinase</keyword>
<evidence type="ECO:0000259" key="10">
    <source>
        <dbReference type="Pfam" id="PF12745"/>
    </source>
</evidence>
<keyword evidence="13" id="KW-1185">Reference proteome</keyword>
<dbReference type="SUPFAM" id="SSF55681">
    <property type="entry name" value="Class II aaRS and biotin synthetases"/>
    <property type="match status" value="1"/>
</dbReference>
<comment type="catalytic activity">
    <reaction evidence="9">
        <text>L-seryl-[protein] + ATP = O-phospho-L-seryl-[protein] + ADP + H(+)</text>
        <dbReference type="Rhea" id="RHEA:17989"/>
        <dbReference type="Rhea" id="RHEA-COMP:9863"/>
        <dbReference type="Rhea" id="RHEA-COMP:11604"/>
        <dbReference type="ChEBI" id="CHEBI:15378"/>
        <dbReference type="ChEBI" id="CHEBI:29999"/>
        <dbReference type="ChEBI" id="CHEBI:30616"/>
        <dbReference type="ChEBI" id="CHEBI:83421"/>
        <dbReference type="ChEBI" id="CHEBI:456216"/>
        <dbReference type="EC" id="2.7.11.1"/>
    </reaction>
</comment>
<keyword evidence="4" id="KW-0547">Nucleotide-binding</keyword>
<evidence type="ECO:0000313" key="13">
    <source>
        <dbReference type="Proteomes" id="UP000237000"/>
    </source>
</evidence>
<feature type="domain" description="Histidyl tRNA synthetase-related" evidence="10">
    <location>
        <begin position="250"/>
        <end position="346"/>
    </location>
</feature>
<dbReference type="GO" id="GO:0016757">
    <property type="term" value="F:glycosyltransferase activity"/>
    <property type="evidence" value="ECO:0007669"/>
    <property type="project" value="UniProtKB-KW"/>
</dbReference>
<evidence type="ECO:0000256" key="9">
    <source>
        <dbReference type="ARBA" id="ARBA00048679"/>
    </source>
</evidence>
<dbReference type="GO" id="GO:0003723">
    <property type="term" value="F:RNA binding"/>
    <property type="evidence" value="ECO:0007669"/>
    <property type="project" value="TreeGrafter"/>
</dbReference>
<dbReference type="InterPro" id="IPR045864">
    <property type="entry name" value="aa-tRNA-synth_II/BPL/LPL"/>
</dbReference>
<reference evidence="13" key="1">
    <citation type="submission" date="2016-06" db="EMBL/GenBank/DDBJ databases">
        <title>Parallel loss of symbiosis genes in relatives of nitrogen-fixing non-legume Parasponia.</title>
        <authorList>
            <person name="Van Velzen R."/>
            <person name="Holmer R."/>
            <person name="Bu F."/>
            <person name="Rutten L."/>
            <person name="Van Zeijl A."/>
            <person name="Liu W."/>
            <person name="Santuari L."/>
            <person name="Cao Q."/>
            <person name="Sharma T."/>
            <person name="Shen D."/>
            <person name="Roswanjaya Y."/>
            <person name="Wardhani T."/>
            <person name="Kalhor M.S."/>
            <person name="Jansen J."/>
            <person name="Van den Hoogen J."/>
            <person name="Gungor B."/>
            <person name="Hartog M."/>
            <person name="Hontelez J."/>
            <person name="Verver J."/>
            <person name="Yang W.-C."/>
            <person name="Schijlen E."/>
            <person name="Repin R."/>
            <person name="Schilthuizen M."/>
            <person name="Schranz E."/>
            <person name="Heidstra R."/>
            <person name="Miyata K."/>
            <person name="Fedorova E."/>
            <person name="Kohlen W."/>
            <person name="Bisseling T."/>
            <person name="Smit S."/>
            <person name="Geurts R."/>
        </authorList>
    </citation>
    <scope>NUCLEOTIDE SEQUENCE [LARGE SCALE GENOMIC DNA]</scope>
    <source>
        <strain evidence="13">cv. RG33-2</strain>
    </source>
</reference>
<protein>
    <recommendedName>
        <fullName evidence="1">non-specific serine/threonine protein kinase</fullName>
        <ecNumber evidence="1">2.7.11.1</ecNumber>
    </recommendedName>
</protein>
<dbReference type="InterPro" id="IPR041715">
    <property type="entry name" value="HisRS-like_core"/>
</dbReference>
<evidence type="ECO:0000256" key="3">
    <source>
        <dbReference type="ARBA" id="ARBA00022679"/>
    </source>
</evidence>
<dbReference type="Proteomes" id="UP000237000">
    <property type="component" value="Unassembled WGS sequence"/>
</dbReference>
<dbReference type="InterPro" id="IPR024435">
    <property type="entry name" value="HisRS-related_dom"/>
</dbReference>
<dbReference type="Pfam" id="PF13393">
    <property type="entry name" value="tRNA-synt_His"/>
    <property type="match status" value="1"/>
</dbReference>
<organism evidence="12 13">
    <name type="scientific">Trema orientale</name>
    <name type="common">Charcoal tree</name>
    <name type="synonym">Celtis orientalis</name>
    <dbReference type="NCBI Taxonomy" id="63057"/>
    <lineage>
        <taxon>Eukaryota</taxon>
        <taxon>Viridiplantae</taxon>
        <taxon>Streptophyta</taxon>
        <taxon>Embryophyta</taxon>
        <taxon>Tracheophyta</taxon>
        <taxon>Spermatophyta</taxon>
        <taxon>Magnoliopsida</taxon>
        <taxon>eudicotyledons</taxon>
        <taxon>Gunneridae</taxon>
        <taxon>Pentapetalae</taxon>
        <taxon>rosids</taxon>
        <taxon>fabids</taxon>
        <taxon>Rosales</taxon>
        <taxon>Cannabaceae</taxon>
        <taxon>Trema</taxon>
    </lineage>
</organism>
<dbReference type="Pfam" id="PF12745">
    <property type="entry name" value="HGTP_anticodon2"/>
    <property type="match status" value="1"/>
</dbReference>
<evidence type="ECO:0000256" key="2">
    <source>
        <dbReference type="ARBA" id="ARBA00022527"/>
    </source>
</evidence>
<name>A0A2P5ET23_TREOI</name>
<comment type="catalytic activity">
    <reaction evidence="8">
        <text>L-threonyl-[protein] + ATP = O-phospho-L-threonyl-[protein] + ADP + H(+)</text>
        <dbReference type="Rhea" id="RHEA:46608"/>
        <dbReference type="Rhea" id="RHEA-COMP:11060"/>
        <dbReference type="Rhea" id="RHEA-COMP:11605"/>
        <dbReference type="ChEBI" id="CHEBI:15378"/>
        <dbReference type="ChEBI" id="CHEBI:30013"/>
        <dbReference type="ChEBI" id="CHEBI:30616"/>
        <dbReference type="ChEBI" id="CHEBI:61977"/>
        <dbReference type="ChEBI" id="CHEBI:456216"/>
        <dbReference type="EC" id="2.7.11.1"/>
    </reaction>
</comment>
<evidence type="ECO:0000256" key="7">
    <source>
        <dbReference type="ARBA" id="ARBA00022917"/>
    </source>
</evidence>
<dbReference type="PANTHER" id="PTHR11476:SF10">
    <property type="entry name" value="NON-SPECIFIC SERINE_THREONINE PROTEIN KINASE"/>
    <property type="match status" value="1"/>
</dbReference>
<keyword evidence="12" id="KW-0328">Glycosyltransferase</keyword>
<dbReference type="GO" id="GO:0006427">
    <property type="term" value="P:histidyl-tRNA aminoacylation"/>
    <property type="evidence" value="ECO:0007669"/>
    <property type="project" value="TreeGrafter"/>
</dbReference>
<keyword evidence="5" id="KW-0418">Kinase</keyword>
<dbReference type="InParanoid" id="A0A2P5ET23"/>
<comment type="caution">
    <text evidence="12">The sequence shown here is derived from an EMBL/GenBank/DDBJ whole genome shotgun (WGS) entry which is preliminary data.</text>
</comment>
<keyword evidence="6" id="KW-0067">ATP-binding</keyword>
<evidence type="ECO:0000256" key="5">
    <source>
        <dbReference type="ARBA" id="ARBA00022777"/>
    </source>
</evidence>
<dbReference type="GO" id="GO:0005829">
    <property type="term" value="C:cytosol"/>
    <property type="evidence" value="ECO:0007669"/>
    <property type="project" value="TreeGrafter"/>
</dbReference>
<dbReference type="PANTHER" id="PTHR11476">
    <property type="entry name" value="HISTIDYL-TRNA SYNTHETASE"/>
    <property type="match status" value="1"/>
</dbReference>
<dbReference type="GO" id="GO:0005739">
    <property type="term" value="C:mitochondrion"/>
    <property type="evidence" value="ECO:0007669"/>
    <property type="project" value="TreeGrafter"/>
</dbReference>
<feature type="domain" description="Class II Histidinyl-tRNA synthetase (HisRS)-like catalytic core" evidence="11">
    <location>
        <begin position="118"/>
        <end position="232"/>
    </location>
</feature>
<dbReference type="GO" id="GO:0005524">
    <property type="term" value="F:ATP binding"/>
    <property type="evidence" value="ECO:0007669"/>
    <property type="project" value="UniProtKB-KW"/>
</dbReference>
<dbReference type="InterPro" id="IPR036621">
    <property type="entry name" value="Anticodon-bd_dom_sf"/>
</dbReference>
<dbReference type="EC" id="2.7.11.1" evidence="1"/>
<evidence type="ECO:0000256" key="4">
    <source>
        <dbReference type="ARBA" id="ARBA00022741"/>
    </source>
</evidence>
<keyword evidence="3 12" id="KW-0808">Transferase</keyword>
<dbReference type="GO" id="GO:0004674">
    <property type="term" value="F:protein serine/threonine kinase activity"/>
    <property type="evidence" value="ECO:0007669"/>
    <property type="project" value="UniProtKB-KW"/>
</dbReference>
<accession>A0A2P5ET23</accession>
<dbReference type="STRING" id="63057.A0A2P5ET23"/>